<name>A0ABS8C954_9BURK</name>
<keyword evidence="2" id="KW-0378">Hydrolase</keyword>
<evidence type="ECO:0000313" key="2">
    <source>
        <dbReference type="EMBL" id="MCB5362359.1"/>
    </source>
</evidence>
<dbReference type="EMBL" id="JACDXW010000001">
    <property type="protein sequence ID" value="MCB5362359.1"/>
    <property type="molecule type" value="Genomic_DNA"/>
</dbReference>
<proteinExistence type="predicted"/>
<accession>A0ABS8C954</accession>
<evidence type="ECO:0000259" key="1">
    <source>
        <dbReference type="Pfam" id="PF12697"/>
    </source>
</evidence>
<evidence type="ECO:0000313" key="3">
    <source>
        <dbReference type="Proteomes" id="UP000776983"/>
    </source>
</evidence>
<comment type="caution">
    <text evidence="2">The sequence shown here is derived from an EMBL/GenBank/DDBJ whole genome shotgun (WGS) entry which is preliminary data.</text>
</comment>
<protein>
    <submittedName>
        <fullName evidence="2">Alpha/beta hydrolase</fullName>
    </submittedName>
</protein>
<keyword evidence="3" id="KW-1185">Reference proteome</keyword>
<sequence>MSDLPIVMLPGLLCDANLFAPQAKLLSERRQVMVADLSKDSSLPAMARRLLKQAPAQFNLLGLSMGGYLAFEIMRQAPHRVAGLALLGTSARPDTPESQRIRRQMIAWARKGKLALLQQEGYARSVHASRAQDTALRKVLMDMALDLGPECFERQQRAIMARPDSRPLLPAISCPVLVMVGDGDQITPTEYAREIAQAIPHATLHVLPQCGHISTLERPDEVNAVLTTWLSGSGQRL</sequence>
<dbReference type="InterPro" id="IPR000073">
    <property type="entry name" value="AB_hydrolase_1"/>
</dbReference>
<dbReference type="InterPro" id="IPR050266">
    <property type="entry name" value="AB_hydrolase_sf"/>
</dbReference>
<feature type="domain" description="AB hydrolase-1" evidence="1">
    <location>
        <begin position="49"/>
        <end position="224"/>
    </location>
</feature>
<dbReference type="PANTHER" id="PTHR43798">
    <property type="entry name" value="MONOACYLGLYCEROL LIPASE"/>
    <property type="match status" value="1"/>
</dbReference>
<organism evidence="2 3">
    <name type="scientific">Mesopusillimonas faecipullorum</name>
    <dbReference type="NCBI Taxonomy" id="2755040"/>
    <lineage>
        <taxon>Bacteria</taxon>
        <taxon>Pseudomonadati</taxon>
        <taxon>Pseudomonadota</taxon>
        <taxon>Betaproteobacteria</taxon>
        <taxon>Burkholderiales</taxon>
        <taxon>Alcaligenaceae</taxon>
        <taxon>Mesopusillimonas</taxon>
    </lineage>
</organism>
<dbReference type="SUPFAM" id="SSF53474">
    <property type="entry name" value="alpha/beta-Hydrolases"/>
    <property type="match status" value="1"/>
</dbReference>
<gene>
    <name evidence="2" type="ORF">H0484_01110</name>
</gene>
<dbReference type="PANTHER" id="PTHR43798:SF29">
    <property type="entry name" value="AB HYDROLASE-1 DOMAIN-CONTAINING PROTEIN"/>
    <property type="match status" value="1"/>
</dbReference>
<reference evidence="2 3" key="1">
    <citation type="submission" date="2020-07" db="EMBL/GenBank/DDBJ databases">
        <title>Pusillimonas sp. nov., isolated from poultry manure in Taiwan.</title>
        <authorList>
            <person name="Lin S.-Y."/>
            <person name="Tang Y.-S."/>
            <person name="Young C.-C."/>
        </authorList>
    </citation>
    <scope>NUCLEOTIDE SEQUENCE [LARGE SCALE GENOMIC DNA]</scope>
    <source>
        <strain evidence="2 3">CC-YST705</strain>
    </source>
</reference>
<dbReference type="Gene3D" id="3.40.50.1820">
    <property type="entry name" value="alpha/beta hydrolase"/>
    <property type="match status" value="1"/>
</dbReference>
<dbReference type="Proteomes" id="UP000776983">
    <property type="component" value="Unassembled WGS sequence"/>
</dbReference>
<dbReference type="InterPro" id="IPR029058">
    <property type="entry name" value="AB_hydrolase_fold"/>
</dbReference>
<dbReference type="PRINTS" id="PR00111">
    <property type="entry name" value="ABHYDROLASE"/>
</dbReference>
<dbReference type="Pfam" id="PF12697">
    <property type="entry name" value="Abhydrolase_6"/>
    <property type="match status" value="1"/>
</dbReference>
<dbReference type="RefSeq" id="WP_226952599.1">
    <property type="nucleotide sequence ID" value="NZ_JACDXW010000001.1"/>
</dbReference>
<dbReference type="GO" id="GO:0016787">
    <property type="term" value="F:hydrolase activity"/>
    <property type="evidence" value="ECO:0007669"/>
    <property type="project" value="UniProtKB-KW"/>
</dbReference>